<dbReference type="EMBL" id="SYUV01000029">
    <property type="protein sequence ID" value="TKF32268.1"/>
    <property type="molecule type" value="Genomic_DNA"/>
</dbReference>
<dbReference type="Proteomes" id="UP000307574">
    <property type="component" value="Unassembled WGS sequence"/>
</dbReference>
<evidence type="ECO:0008006" key="3">
    <source>
        <dbReference type="Google" id="ProtNLM"/>
    </source>
</evidence>
<accession>A0A4V5R842</accession>
<organism evidence="1 2">
    <name type="scientific">Vibrio kanaloae</name>
    <dbReference type="NCBI Taxonomy" id="170673"/>
    <lineage>
        <taxon>Bacteria</taxon>
        <taxon>Pseudomonadati</taxon>
        <taxon>Pseudomonadota</taxon>
        <taxon>Gammaproteobacteria</taxon>
        <taxon>Vibrionales</taxon>
        <taxon>Vibrionaceae</taxon>
        <taxon>Vibrio</taxon>
    </lineage>
</organism>
<dbReference type="Gene3D" id="1.10.30.50">
    <property type="match status" value="1"/>
</dbReference>
<evidence type="ECO:0000313" key="2">
    <source>
        <dbReference type="Proteomes" id="UP000307574"/>
    </source>
</evidence>
<evidence type="ECO:0000313" key="1">
    <source>
        <dbReference type="EMBL" id="TKF32268.1"/>
    </source>
</evidence>
<proteinExistence type="predicted"/>
<gene>
    <name evidence="1" type="ORF">FCV50_09900</name>
</gene>
<sequence>MIKIEREKVCKPVSLDLSRERSAANNELRNNAVLLERGDSELSFSAYSQPSVKDAVKELTGSRCAYCGIMILRSDVSIEHYRPKGLVITSTSTKIKPGYHWLAPIWENLLPSCDFCNVGGLHEVIDFINLAASEYAKVESDIGKKNFFPVLNEDRVTPLRPGREQQEYPLLFNPCNDDPIELFSYYPIALDGENYLVVKPNNNLEDDDLKQRAETTIRLLGLNHLELAHERYDRIRRCKLAVSEMSQVLEANFNENTFKSRTVDILEFVSSARNGSFIGLCQRLAKNVIIASVRLLVDHELVDEMDDEAVLDDYICILEEYCIGYVAPVDIGIL</sequence>
<reference evidence="1 2" key="1">
    <citation type="submission" date="2019-04" db="EMBL/GenBank/DDBJ databases">
        <title>A reverse ecology approach based on a biological definition of microbial populations.</title>
        <authorList>
            <person name="Arevalo P."/>
            <person name="Vaninsberghe D."/>
            <person name="Elsherbini J."/>
            <person name="Gore J."/>
            <person name="Polz M."/>
        </authorList>
    </citation>
    <scope>NUCLEOTIDE SEQUENCE [LARGE SCALE GENOMIC DNA]</scope>
    <source>
        <strain evidence="1 2">10N.261.46.F4</strain>
    </source>
</reference>
<protein>
    <recommendedName>
        <fullName evidence="3">HNH endonuclease</fullName>
    </recommendedName>
</protein>
<dbReference type="RefSeq" id="WP_136980192.1">
    <property type="nucleotide sequence ID" value="NZ_SYUV01000029.1"/>
</dbReference>
<name>A0A4V5R842_9VIBR</name>
<comment type="caution">
    <text evidence="1">The sequence shown here is derived from an EMBL/GenBank/DDBJ whole genome shotgun (WGS) entry which is preliminary data.</text>
</comment>
<dbReference type="AlphaFoldDB" id="A0A4V5R842"/>